<dbReference type="PANTHER" id="PTHR43210:SF5">
    <property type="entry name" value="DETHIOBIOTIN SYNTHETASE"/>
    <property type="match status" value="1"/>
</dbReference>
<dbReference type="GO" id="GO:0005829">
    <property type="term" value="C:cytosol"/>
    <property type="evidence" value="ECO:0007669"/>
    <property type="project" value="TreeGrafter"/>
</dbReference>
<keyword evidence="7 8" id="KW-0460">Magnesium</keyword>
<feature type="binding site" evidence="8">
    <location>
        <begin position="211"/>
        <end position="213"/>
    </location>
    <ligand>
        <name>ATP</name>
        <dbReference type="ChEBI" id="CHEBI:30616"/>
    </ligand>
</feature>
<feature type="active site" evidence="8">
    <location>
        <position position="40"/>
    </location>
</feature>
<feature type="binding site" evidence="8">
    <location>
        <position position="118"/>
    </location>
    <ligand>
        <name>Mg(2+)</name>
        <dbReference type="ChEBI" id="CHEBI:18420"/>
    </ligand>
</feature>
<reference evidence="9 10" key="1">
    <citation type="submission" date="2018-08" db="EMBL/GenBank/DDBJ databases">
        <title>Comparative analysis of Burkholderia isolates from Puerto Rico.</title>
        <authorList>
            <person name="Hall C."/>
            <person name="Sahl J."/>
            <person name="Wagner D."/>
        </authorList>
    </citation>
    <scope>NUCLEOTIDE SEQUENCE [LARGE SCALE GENOMIC DNA]</scope>
    <source>
        <strain evidence="9 10">Bp8964</strain>
    </source>
</reference>
<keyword evidence="6 8" id="KW-0067">ATP-binding</keyword>
<organism evidence="9 10">
    <name type="scientific">Burkholderia ubonensis</name>
    <dbReference type="NCBI Taxonomy" id="101571"/>
    <lineage>
        <taxon>Bacteria</taxon>
        <taxon>Pseudomonadati</taxon>
        <taxon>Pseudomonadota</taxon>
        <taxon>Betaproteobacteria</taxon>
        <taxon>Burkholderiales</taxon>
        <taxon>Burkholderiaceae</taxon>
        <taxon>Burkholderia</taxon>
        <taxon>Burkholderia cepacia complex</taxon>
    </lineage>
</organism>
<dbReference type="GO" id="GO:0004141">
    <property type="term" value="F:dethiobiotin synthase activity"/>
    <property type="evidence" value="ECO:0007669"/>
    <property type="project" value="UniProtKB-UniRule"/>
</dbReference>
<proteinExistence type="inferred from homology"/>
<dbReference type="GO" id="GO:0005524">
    <property type="term" value="F:ATP binding"/>
    <property type="evidence" value="ECO:0007669"/>
    <property type="project" value="UniProtKB-UniRule"/>
</dbReference>
<dbReference type="EC" id="6.3.3.3" evidence="8"/>
<gene>
    <name evidence="8 9" type="primary">bioD</name>
    <name evidence="9" type="ORF">DF015_03200</name>
</gene>
<comment type="subunit">
    <text evidence="8">Homodimer.</text>
</comment>
<dbReference type="Pfam" id="PF13500">
    <property type="entry name" value="AAA_26"/>
    <property type="match status" value="1"/>
</dbReference>
<comment type="subcellular location">
    <subcellularLocation>
        <location evidence="8">Cytoplasm</location>
    </subcellularLocation>
</comment>
<dbReference type="PIRSF" id="PIRSF006755">
    <property type="entry name" value="DTB_synth"/>
    <property type="match status" value="1"/>
</dbReference>
<dbReference type="HAMAP" id="MF_00336">
    <property type="entry name" value="BioD"/>
    <property type="match status" value="1"/>
</dbReference>
<dbReference type="NCBIfam" id="TIGR00347">
    <property type="entry name" value="bioD"/>
    <property type="match status" value="1"/>
</dbReference>
<evidence type="ECO:0000313" key="10">
    <source>
        <dbReference type="Proteomes" id="UP000273734"/>
    </source>
</evidence>
<protein>
    <recommendedName>
        <fullName evidence="8">ATP-dependent dethiobiotin synthetase BioD</fullName>
        <ecNumber evidence="8">6.3.3.3</ecNumber>
    </recommendedName>
    <alternativeName>
        <fullName evidence="8">DTB synthetase</fullName>
        <shortName evidence="8">DTBS</shortName>
    </alternativeName>
    <alternativeName>
        <fullName evidence="8">Dethiobiotin synthase</fullName>
    </alternativeName>
</protein>
<evidence type="ECO:0000256" key="1">
    <source>
        <dbReference type="ARBA" id="ARBA00022490"/>
    </source>
</evidence>
<feature type="binding site" evidence="8">
    <location>
        <begin position="118"/>
        <end position="121"/>
    </location>
    <ligand>
        <name>ATP</name>
        <dbReference type="ChEBI" id="CHEBI:30616"/>
    </ligand>
</feature>
<evidence type="ECO:0000256" key="3">
    <source>
        <dbReference type="ARBA" id="ARBA00022723"/>
    </source>
</evidence>
<feature type="binding site" evidence="8">
    <location>
        <begin position="178"/>
        <end position="179"/>
    </location>
    <ligand>
        <name>ATP</name>
        <dbReference type="ChEBI" id="CHEBI:30616"/>
    </ligand>
</feature>
<dbReference type="Gene3D" id="3.40.50.300">
    <property type="entry name" value="P-loop containing nucleotide triphosphate hydrolases"/>
    <property type="match status" value="1"/>
</dbReference>
<evidence type="ECO:0000256" key="8">
    <source>
        <dbReference type="HAMAP-Rule" id="MF_00336"/>
    </source>
</evidence>
<feature type="binding site" evidence="8">
    <location>
        <position position="57"/>
    </location>
    <ligand>
        <name>Mg(2+)</name>
        <dbReference type="ChEBI" id="CHEBI:18420"/>
    </ligand>
</feature>
<comment type="pathway">
    <text evidence="8">Cofactor biosynthesis; biotin biosynthesis; biotin from 7,8-diaminononanoate: step 1/2.</text>
</comment>
<comment type="function">
    <text evidence="8">Catalyzes a mechanistically unusual reaction, the ATP-dependent insertion of CO2 between the N7 and N8 nitrogen atoms of 7,8-diaminopelargonic acid (DAPA, also called 7,8-diammoniononanoate) to form a ureido ring.</text>
</comment>
<evidence type="ECO:0000313" key="9">
    <source>
        <dbReference type="EMBL" id="RQP83173.1"/>
    </source>
</evidence>
<evidence type="ECO:0000256" key="7">
    <source>
        <dbReference type="ARBA" id="ARBA00022842"/>
    </source>
</evidence>
<dbReference type="SUPFAM" id="SSF52540">
    <property type="entry name" value="P-loop containing nucleoside triphosphate hydrolases"/>
    <property type="match status" value="1"/>
</dbReference>
<dbReference type="PANTHER" id="PTHR43210">
    <property type="entry name" value="DETHIOBIOTIN SYNTHETASE"/>
    <property type="match status" value="1"/>
</dbReference>
<dbReference type="InterPro" id="IPR004472">
    <property type="entry name" value="DTB_synth_BioD"/>
</dbReference>
<keyword evidence="1 8" id="KW-0963">Cytoplasm</keyword>
<evidence type="ECO:0000256" key="4">
    <source>
        <dbReference type="ARBA" id="ARBA00022741"/>
    </source>
</evidence>
<dbReference type="GO" id="GO:0000287">
    <property type="term" value="F:magnesium ion binding"/>
    <property type="evidence" value="ECO:0007669"/>
    <property type="project" value="UniProtKB-UniRule"/>
</dbReference>
<feature type="binding site" evidence="8">
    <location>
        <position position="19"/>
    </location>
    <ligand>
        <name>Mg(2+)</name>
        <dbReference type="ChEBI" id="CHEBI:18420"/>
    </ligand>
</feature>
<comment type="cofactor">
    <cofactor evidence="8">
        <name>Mg(2+)</name>
        <dbReference type="ChEBI" id="CHEBI:18420"/>
    </cofactor>
</comment>
<dbReference type="FunFam" id="3.40.50.300:FF:000292">
    <property type="entry name" value="ATP-dependent dethiobiotin synthetase BioD"/>
    <property type="match status" value="1"/>
</dbReference>
<comment type="caution">
    <text evidence="9">The sequence shown here is derived from an EMBL/GenBank/DDBJ whole genome shotgun (WGS) entry which is preliminary data.</text>
</comment>
<keyword evidence="3 8" id="KW-0479">Metal-binding</keyword>
<dbReference type="GO" id="GO:0009102">
    <property type="term" value="P:biotin biosynthetic process"/>
    <property type="evidence" value="ECO:0007669"/>
    <property type="project" value="UniProtKB-UniRule"/>
</dbReference>
<sequence>MSPPLSLFVTGTDTEIGKTFVSAALLHGFARLGLRAAAMKPVAAGAYEQDGVWRNEDADQLDAAATVVLPPELRTPFLLKAPAAPHLAAAQEGVTLDLDTIVACHREALTRADVVVVEGAGGFRVPLTGTRDMADLAVALGVPVVLVVGVRLGCISHALLSADAIRQRGLTLAGWVANHVDPAMSFQDENVATLRDWLAREHGAPLIGRIPHLAPAAPESAAATLDVAALIDTLRTAQH</sequence>
<evidence type="ECO:0000256" key="2">
    <source>
        <dbReference type="ARBA" id="ARBA00022598"/>
    </source>
</evidence>
<dbReference type="CDD" id="cd03109">
    <property type="entry name" value="DTBS"/>
    <property type="match status" value="1"/>
</dbReference>
<dbReference type="Proteomes" id="UP000273734">
    <property type="component" value="Unassembled WGS sequence"/>
</dbReference>
<feature type="binding site" evidence="8">
    <location>
        <position position="57"/>
    </location>
    <ligand>
        <name>ATP</name>
        <dbReference type="ChEBI" id="CHEBI:30616"/>
    </ligand>
</feature>
<dbReference type="RefSeq" id="WP_095412867.1">
    <property type="nucleotide sequence ID" value="NZ_NQMX01000034.1"/>
</dbReference>
<dbReference type="EMBL" id="QTNY01000002">
    <property type="protein sequence ID" value="RQP83173.1"/>
    <property type="molecule type" value="Genomic_DNA"/>
</dbReference>
<comment type="caution">
    <text evidence="8">Lacks conserved residue(s) required for the propagation of feature annotation.</text>
</comment>
<accession>A0AB74DD45</accession>
<keyword evidence="5 8" id="KW-0093">Biotin biosynthesis</keyword>
<dbReference type="InterPro" id="IPR027417">
    <property type="entry name" value="P-loop_NTPase"/>
</dbReference>
<feature type="binding site" evidence="8">
    <location>
        <begin position="15"/>
        <end position="20"/>
    </location>
    <ligand>
        <name>ATP</name>
        <dbReference type="ChEBI" id="CHEBI:30616"/>
    </ligand>
</feature>
<comment type="similarity">
    <text evidence="8">Belongs to the dethiobiotin synthetase family.</text>
</comment>
<comment type="catalytic activity">
    <reaction evidence="8">
        <text>(7R,8S)-7,8-diammoniononanoate + CO2 + ATP = (4R,5S)-dethiobiotin + ADP + phosphate + 3 H(+)</text>
        <dbReference type="Rhea" id="RHEA:15805"/>
        <dbReference type="ChEBI" id="CHEBI:15378"/>
        <dbReference type="ChEBI" id="CHEBI:16526"/>
        <dbReference type="ChEBI" id="CHEBI:30616"/>
        <dbReference type="ChEBI" id="CHEBI:43474"/>
        <dbReference type="ChEBI" id="CHEBI:149469"/>
        <dbReference type="ChEBI" id="CHEBI:149473"/>
        <dbReference type="ChEBI" id="CHEBI:456216"/>
        <dbReference type="EC" id="6.3.3.3"/>
    </reaction>
</comment>
<dbReference type="AlphaFoldDB" id="A0AB74DD45"/>
<evidence type="ECO:0000256" key="6">
    <source>
        <dbReference type="ARBA" id="ARBA00022840"/>
    </source>
</evidence>
<keyword evidence="4 8" id="KW-0547">Nucleotide-binding</keyword>
<evidence type="ECO:0000256" key="5">
    <source>
        <dbReference type="ARBA" id="ARBA00022756"/>
    </source>
</evidence>
<name>A0AB74DD45_9BURK</name>
<keyword evidence="2 8" id="KW-0436">Ligase</keyword>
<dbReference type="GO" id="GO:0042803">
    <property type="term" value="F:protein homodimerization activity"/>
    <property type="evidence" value="ECO:0007669"/>
    <property type="project" value="UniProtKB-ARBA"/>
</dbReference>